<protein>
    <submittedName>
        <fullName evidence="4">TetR/AcrR family transcriptional regulator</fullName>
    </submittedName>
</protein>
<feature type="DNA-binding region" description="H-T-H motif" evidence="2">
    <location>
        <begin position="22"/>
        <end position="41"/>
    </location>
</feature>
<dbReference type="OrthoDB" id="9795011at2"/>
<evidence type="ECO:0000313" key="5">
    <source>
        <dbReference type="Proteomes" id="UP000318815"/>
    </source>
</evidence>
<organism evidence="4 5">
    <name type="scientific">Chitinophaga pinensis</name>
    <dbReference type="NCBI Taxonomy" id="79329"/>
    <lineage>
        <taxon>Bacteria</taxon>
        <taxon>Pseudomonadati</taxon>
        <taxon>Bacteroidota</taxon>
        <taxon>Chitinophagia</taxon>
        <taxon>Chitinophagales</taxon>
        <taxon>Chitinophagaceae</taxon>
        <taxon>Chitinophaga</taxon>
    </lineage>
</organism>
<dbReference type="InterPro" id="IPR001647">
    <property type="entry name" value="HTH_TetR"/>
</dbReference>
<keyword evidence="1 2" id="KW-0238">DNA-binding</keyword>
<name>A0A5C6LN83_9BACT</name>
<gene>
    <name evidence="4" type="ORF">FEF09_30190</name>
</gene>
<keyword evidence="5" id="KW-1185">Reference proteome</keyword>
<accession>A0A5C6LN83</accession>
<reference evidence="4 5" key="1">
    <citation type="submission" date="2019-08" db="EMBL/GenBank/DDBJ databases">
        <title>Whole genome sequencing of chitin degrading bacteria Chitinophaga pinensis YS16.</title>
        <authorList>
            <person name="Singh R.P."/>
            <person name="Manchanda G."/>
            <person name="Maurya I.K."/>
            <person name="Joshi N.K."/>
            <person name="Srivastava A.K."/>
        </authorList>
    </citation>
    <scope>NUCLEOTIDE SEQUENCE [LARGE SCALE GENOMIC DNA]</scope>
    <source>
        <strain evidence="4 5">YS-16</strain>
    </source>
</reference>
<dbReference type="AlphaFoldDB" id="A0A5C6LN83"/>
<dbReference type="EMBL" id="VOHS01000092">
    <property type="protein sequence ID" value="TWV89105.1"/>
    <property type="molecule type" value="Genomic_DNA"/>
</dbReference>
<dbReference type="Gene3D" id="1.10.357.10">
    <property type="entry name" value="Tetracycline Repressor, domain 2"/>
    <property type="match status" value="1"/>
</dbReference>
<evidence type="ECO:0000256" key="1">
    <source>
        <dbReference type="ARBA" id="ARBA00023125"/>
    </source>
</evidence>
<feature type="domain" description="HTH tetR-type" evidence="3">
    <location>
        <begin position="1"/>
        <end position="59"/>
    </location>
</feature>
<dbReference type="PROSITE" id="PS50977">
    <property type="entry name" value="HTH_TETR_2"/>
    <property type="match status" value="1"/>
</dbReference>
<dbReference type="InterPro" id="IPR050109">
    <property type="entry name" value="HTH-type_TetR-like_transc_reg"/>
</dbReference>
<comment type="caution">
    <text evidence="4">The sequence shown here is derived from an EMBL/GenBank/DDBJ whole genome shotgun (WGS) entry which is preliminary data.</text>
</comment>
<dbReference type="SUPFAM" id="SSF46689">
    <property type="entry name" value="Homeodomain-like"/>
    <property type="match status" value="1"/>
</dbReference>
<dbReference type="Pfam" id="PF00440">
    <property type="entry name" value="TetR_N"/>
    <property type="match status" value="1"/>
</dbReference>
<dbReference type="RefSeq" id="WP_146308605.1">
    <property type="nucleotide sequence ID" value="NZ_VOHS01000092.1"/>
</dbReference>
<dbReference type="GO" id="GO:0003677">
    <property type="term" value="F:DNA binding"/>
    <property type="evidence" value="ECO:0007669"/>
    <property type="project" value="UniProtKB-UniRule"/>
</dbReference>
<evidence type="ECO:0000256" key="2">
    <source>
        <dbReference type="PROSITE-ProRule" id="PRU00335"/>
    </source>
</evidence>
<dbReference type="PANTHER" id="PTHR30055">
    <property type="entry name" value="HTH-TYPE TRANSCRIPTIONAL REGULATOR RUTR"/>
    <property type="match status" value="1"/>
</dbReference>
<sequence length="184" mass="21318">MDTRQKIIDAAIIVLNEDFSSPLDKIAERTDLSRRTLHRYFTDRAELIEACREDMLRTWQAAMLQACGSTEDPLLQLEQMLYAGIDCGVRYIFLHKLLSQPEANKATGIPQNTTYETTRDNWFQLIPALQRRQLISEQVNAAWIRLLFIQMISVTVQAYQSGDIAQNDIKQLAWYSFRRSIGME</sequence>
<dbReference type="InterPro" id="IPR009057">
    <property type="entry name" value="Homeodomain-like_sf"/>
</dbReference>
<evidence type="ECO:0000259" key="3">
    <source>
        <dbReference type="PROSITE" id="PS50977"/>
    </source>
</evidence>
<dbReference type="Proteomes" id="UP000318815">
    <property type="component" value="Unassembled WGS sequence"/>
</dbReference>
<evidence type="ECO:0000313" key="4">
    <source>
        <dbReference type="EMBL" id="TWV89105.1"/>
    </source>
</evidence>
<proteinExistence type="predicted"/>